<protein>
    <submittedName>
        <fullName evidence="2">Uncharacterized protein</fullName>
    </submittedName>
</protein>
<proteinExistence type="predicted"/>
<feature type="region of interest" description="Disordered" evidence="1">
    <location>
        <begin position="36"/>
        <end position="111"/>
    </location>
</feature>
<feature type="region of interest" description="Disordered" evidence="1">
    <location>
        <begin position="1"/>
        <end position="24"/>
    </location>
</feature>
<evidence type="ECO:0000313" key="3">
    <source>
        <dbReference type="Proteomes" id="UP001501742"/>
    </source>
</evidence>
<evidence type="ECO:0000256" key="1">
    <source>
        <dbReference type="SAM" id="MobiDB-lite"/>
    </source>
</evidence>
<accession>A0ABN1ZF83</accession>
<sequence>MRSVARAGTRAGTRAGAGPGPAAAYGVTVRDVAEARAAGRTPRGAENVQGSTRARLERNQAVRQPEILEGTAQEASRRSTRRFGAYPRPRRATAEMPHPAPSPSAPSTVRQ</sequence>
<comment type="caution">
    <text evidence="2">The sequence shown here is derived from an EMBL/GenBank/DDBJ whole genome shotgun (WGS) entry which is preliminary data.</text>
</comment>
<keyword evidence="3" id="KW-1185">Reference proteome</keyword>
<organism evidence="2 3">
    <name type="scientific">Curtobacterium herbarum</name>
    <dbReference type="NCBI Taxonomy" id="150122"/>
    <lineage>
        <taxon>Bacteria</taxon>
        <taxon>Bacillati</taxon>
        <taxon>Actinomycetota</taxon>
        <taxon>Actinomycetes</taxon>
        <taxon>Micrococcales</taxon>
        <taxon>Microbacteriaceae</taxon>
        <taxon>Curtobacterium</taxon>
    </lineage>
</organism>
<evidence type="ECO:0000313" key="2">
    <source>
        <dbReference type="EMBL" id="GAA1493934.1"/>
    </source>
</evidence>
<name>A0ABN1ZF83_9MICO</name>
<dbReference type="EMBL" id="BAAAJX010000011">
    <property type="protein sequence ID" value="GAA1493934.1"/>
    <property type="molecule type" value="Genomic_DNA"/>
</dbReference>
<dbReference type="Proteomes" id="UP001501742">
    <property type="component" value="Unassembled WGS sequence"/>
</dbReference>
<gene>
    <name evidence="2" type="ORF">GCM10009627_22800</name>
</gene>
<reference evidence="2 3" key="1">
    <citation type="journal article" date="2019" name="Int. J. Syst. Evol. Microbiol.">
        <title>The Global Catalogue of Microorganisms (GCM) 10K type strain sequencing project: providing services to taxonomists for standard genome sequencing and annotation.</title>
        <authorList>
            <consortium name="The Broad Institute Genomics Platform"/>
            <consortium name="The Broad Institute Genome Sequencing Center for Infectious Disease"/>
            <person name="Wu L."/>
            <person name="Ma J."/>
        </authorList>
    </citation>
    <scope>NUCLEOTIDE SEQUENCE [LARGE SCALE GENOMIC DNA]</scope>
    <source>
        <strain evidence="2 3">JCM 12140</strain>
    </source>
</reference>